<dbReference type="PANTHER" id="PTHR24372:SF77">
    <property type="entry name" value="G-PROTEIN COUPLED RECEPTORS FAMILY 1 PROFILE DOMAIN-CONTAINING PROTEIN"/>
    <property type="match status" value="1"/>
</dbReference>
<protein>
    <submittedName>
        <fullName evidence="13">Putative G-protein coupled receptor</fullName>
    </submittedName>
</protein>
<dbReference type="PRINTS" id="PR00373">
    <property type="entry name" value="GLYCHORMONER"/>
</dbReference>
<evidence type="ECO:0000256" key="11">
    <source>
        <dbReference type="SAM" id="Phobius"/>
    </source>
</evidence>
<keyword evidence="4 11" id="KW-0812">Transmembrane</keyword>
<keyword evidence="14" id="KW-1185">Reference proteome</keyword>
<keyword evidence="2" id="KW-1003">Cell membrane</keyword>
<evidence type="ECO:0000259" key="12">
    <source>
        <dbReference type="PROSITE" id="PS50262"/>
    </source>
</evidence>
<dbReference type="InterPro" id="IPR032675">
    <property type="entry name" value="LRR_dom_sf"/>
</dbReference>
<dbReference type="STRING" id="307972.A0A2G8LFT3"/>
<organism evidence="13 14">
    <name type="scientific">Stichopus japonicus</name>
    <name type="common">Sea cucumber</name>
    <dbReference type="NCBI Taxonomy" id="307972"/>
    <lineage>
        <taxon>Eukaryota</taxon>
        <taxon>Metazoa</taxon>
        <taxon>Echinodermata</taxon>
        <taxon>Eleutherozoa</taxon>
        <taxon>Echinozoa</taxon>
        <taxon>Holothuroidea</taxon>
        <taxon>Aspidochirotacea</taxon>
        <taxon>Aspidochirotida</taxon>
        <taxon>Stichopodidae</taxon>
        <taxon>Apostichopus</taxon>
    </lineage>
</organism>
<evidence type="ECO:0000313" key="14">
    <source>
        <dbReference type="Proteomes" id="UP000230750"/>
    </source>
</evidence>
<dbReference type="SUPFAM" id="SSF81321">
    <property type="entry name" value="Family A G protein-coupled receptor-like"/>
    <property type="match status" value="1"/>
</dbReference>
<evidence type="ECO:0000313" key="13">
    <source>
        <dbReference type="EMBL" id="PIK59092.1"/>
    </source>
</evidence>
<dbReference type="Gene3D" id="3.80.10.10">
    <property type="entry name" value="Ribonuclease Inhibitor"/>
    <property type="match status" value="1"/>
</dbReference>
<evidence type="ECO:0000256" key="5">
    <source>
        <dbReference type="ARBA" id="ARBA00022737"/>
    </source>
</evidence>
<dbReference type="OrthoDB" id="6022531at2759"/>
<keyword evidence="5" id="KW-0677">Repeat</keyword>
<name>A0A2G8LFT3_STIJA</name>
<comment type="caution">
    <text evidence="13">The sequence shown here is derived from an EMBL/GenBank/DDBJ whole genome shotgun (WGS) entry which is preliminary data.</text>
</comment>
<dbReference type="PANTHER" id="PTHR24372">
    <property type="entry name" value="GLYCOPROTEIN HORMONE RECEPTOR"/>
    <property type="match status" value="1"/>
</dbReference>
<evidence type="ECO:0000256" key="6">
    <source>
        <dbReference type="ARBA" id="ARBA00022989"/>
    </source>
</evidence>
<keyword evidence="6 11" id="KW-1133">Transmembrane helix</keyword>
<keyword evidence="3" id="KW-0433">Leucine-rich repeat</keyword>
<dbReference type="SUPFAM" id="SSF52058">
    <property type="entry name" value="L domain-like"/>
    <property type="match status" value="1"/>
</dbReference>
<dbReference type="Pfam" id="PF13855">
    <property type="entry name" value="LRR_8"/>
    <property type="match status" value="1"/>
</dbReference>
<feature type="transmembrane region" description="Helical" evidence="11">
    <location>
        <begin position="115"/>
        <end position="136"/>
    </location>
</feature>
<dbReference type="InterPro" id="IPR001611">
    <property type="entry name" value="Leu-rich_rpt"/>
</dbReference>
<dbReference type="PROSITE" id="PS00237">
    <property type="entry name" value="G_PROTEIN_RECEP_F1_1"/>
    <property type="match status" value="1"/>
</dbReference>
<sequence>MKIRRIQESTFEGLQSLRTLNLSNNLINTIEFNGFSKLNRVTTLYSENFLFCCIKRDLQVCSPKPDQFSSCDDVIRSIPLRIIMWILGLSSFLGNIAVIIRRLKSREKNKIQACLIFNLAISDGFMGVYMLIIAIADVRFRDVYVYKASDWLNSFTCSLAGTLCVISSEVSVYIITIVSLDRFICVVFPFSRFKLSLKATNILVTIGWLVGFFIAVIPTLRLPYFGDSYYGRTSVCLSLPFDNIRSSGWIFSVIIFLALNLVCLVTIASCYIAIIVVSKRSSRAIRSNRKLTSELKLASRTAMIVATDMFCWLPIVTLGVLGTSGAFKIPSVVYAWAAVFILPINSSVNPYLYTFSAIRNRGSKAHTTYRSSGVGCTVCQSDGSKETDRSHRGIELQMLSPIGKEITGNGVRYHTKETKKLVSGTVKLELTARDAEEATMVLEDVVQALHNHNIHPKYITKELGKKYRRVSVLLPTKTATGEHCDCQKDIDKFKRELQLQGPGSVC</sequence>
<dbReference type="InterPro" id="IPR000276">
    <property type="entry name" value="GPCR_Rhodpsn"/>
</dbReference>
<dbReference type="Gene3D" id="1.20.1070.10">
    <property type="entry name" value="Rhodopsin 7-helix transmembrane proteins"/>
    <property type="match status" value="1"/>
</dbReference>
<evidence type="ECO:0000256" key="9">
    <source>
        <dbReference type="ARBA" id="ARBA00023170"/>
    </source>
</evidence>
<reference evidence="13 14" key="1">
    <citation type="journal article" date="2017" name="PLoS Biol.">
        <title>The sea cucumber genome provides insights into morphological evolution and visceral regeneration.</title>
        <authorList>
            <person name="Zhang X."/>
            <person name="Sun L."/>
            <person name="Yuan J."/>
            <person name="Sun Y."/>
            <person name="Gao Y."/>
            <person name="Zhang L."/>
            <person name="Li S."/>
            <person name="Dai H."/>
            <person name="Hamel J.F."/>
            <person name="Liu C."/>
            <person name="Yu Y."/>
            <person name="Liu S."/>
            <person name="Lin W."/>
            <person name="Guo K."/>
            <person name="Jin S."/>
            <person name="Xu P."/>
            <person name="Storey K.B."/>
            <person name="Huan P."/>
            <person name="Zhang T."/>
            <person name="Zhou Y."/>
            <person name="Zhang J."/>
            <person name="Lin C."/>
            <person name="Li X."/>
            <person name="Xing L."/>
            <person name="Huo D."/>
            <person name="Sun M."/>
            <person name="Wang L."/>
            <person name="Mercier A."/>
            <person name="Li F."/>
            <person name="Yang H."/>
            <person name="Xiang J."/>
        </authorList>
    </citation>
    <scope>NUCLEOTIDE SEQUENCE [LARGE SCALE GENOMIC DNA]</scope>
    <source>
        <strain evidence="13">Shaxun</strain>
        <tissue evidence="13">Muscle</tissue>
    </source>
</reference>
<dbReference type="EMBL" id="MRZV01000093">
    <property type="protein sequence ID" value="PIK59092.1"/>
    <property type="molecule type" value="Genomic_DNA"/>
</dbReference>
<feature type="transmembrane region" description="Helical" evidence="11">
    <location>
        <begin position="202"/>
        <end position="220"/>
    </location>
</feature>
<dbReference type="PROSITE" id="PS50262">
    <property type="entry name" value="G_PROTEIN_RECEP_F1_2"/>
    <property type="match status" value="1"/>
</dbReference>
<keyword evidence="8 11" id="KW-0472">Membrane</keyword>
<dbReference type="InterPro" id="IPR002131">
    <property type="entry name" value="Gphrmn_rcpt_fam"/>
</dbReference>
<dbReference type="InterPro" id="IPR017452">
    <property type="entry name" value="GPCR_Rhodpsn_7TM"/>
</dbReference>
<accession>A0A2G8LFT3</accession>
<dbReference type="GO" id="GO:0016500">
    <property type="term" value="F:protein-hormone receptor activity"/>
    <property type="evidence" value="ECO:0007669"/>
    <property type="project" value="InterPro"/>
</dbReference>
<keyword evidence="7" id="KW-0297">G-protein coupled receptor</keyword>
<evidence type="ECO:0000256" key="2">
    <source>
        <dbReference type="ARBA" id="ARBA00022475"/>
    </source>
</evidence>
<dbReference type="GO" id="GO:0005886">
    <property type="term" value="C:plasma membrane"/>
    <property type="evidence" value="ECO:0007669"/>
    <property type="project" value="UniProtKB-SubCell"/>
</dbReference>
<feature type="transmembrane region" description="Helical" evidence="11">
    <location>
        <begin position="333"/>
        <end position="354"/>
    </location>
</feature>
<gene>
    <name evidence="13" type="ORF">BSL78_03974</name>
</gene>
<keyword evidence="9 13" id="KW-0675">Receptor</keyword>
<evidence type="ECO:0000256" key="1">
    <source>
        <dbReference type="ARBA" id="ARBA00004651"/>
    </source>
</evidence>
<evidence type="ECO:0000256" key="4">
    <source>
        <dbReference type="ARBA" id="ARBA00022692"/>
    </source>
</evidence>
<evidence type="ECO:0000256" key="10">
    <source>
        <dbReference type="ARBA" id="ARBA00023224"/>
    </source>
</evidence>
<keyword evidence="10" id="KW-0807">Transducer</keyword>
<dbReference type="PROSITE" id="PS51450">
    <property type="entry name" value="LRR"/>
    <property type="match status" value="1"/>
</dbReference>
<dbReference type="Proteomes" id="UP000230750">
    <property type="component" value="Unassembled WGS sequence"/>
</dbReference>
<dbReference type="AlphaFoldDB" id="A0A2G8LFT3"/>
<feature type="domain" description="G-protein coupled receptors family 1 profile" evidence="12">
    <location>
        <begin position="94"/>
        <end position="353"/>
    </location>
</feature>
<feature type="transmembrane region" description="Helical" evidence="11">
    <location>
        <begin position="249"/>
        <end position="277"/>
    </location>
</feature>
<evidence type="ECO:0000256" key="7">
    <source>
        <dbReference type="ARBA" id="ARBA00023040"/>
    </source>
</evidence>
<dbReference type="Pfam" id="PF00001">
    <property type="entry name" value="7tm_1"/>
    <property type="match status" value="1"/>
</dbReference>
<comment type="subcellular location">
    <subcellularLocation>
        <location evidence="1">Cell membrane</location>
        <topology evidence="1">Multi-pass membrane protein</topology>
    </subcellularLocation>
</comment>
<dbReference type="PRINTS" id="PR00237">
    <property type="entry name" value="GPCRRHODOPSN"/>
</dbReference>
<dbReference type="GO" id="GO:0008528">
    <property type="term" value="F:G protein-coupled peptide receptor activity"/>
    <property type="evidence" value="ECO:0007669"/>
    <property type="project" value="TreeGrafter"/>
</dbReference>
<proteinExistence type="predicted"/>
<dbReference type="GO" id="GO:0007189">
    <property type="term" value="P:adenylate cyclase-activating G protein-coupled receptor signaling pathway"/>
    <property type="evidence" value="ECO:0007669"/>
    <property type="project" value="TreeGrafter"/>
</dbReference>
<feature type="transmembrane region" description="Helical" evidence="11">
    <location>
        <begin position="297"/>
        <end position="321"/>
    </location>
</feature>
<evidence type="ECO:0000256" key="3">
    <source>
        <dbReference type="ARBA" id="ARBA00022614"/>
    </source>
</evidence>
<dbReference type="GO" id="GO:0009755">
    <property type="term" value="P:hormone-mediated signaling pathway"/>
    <property type="evidence" value="ECO:0007669"/>
    <property type="project" value="TreeGrafter"/>
</dbReference>
<evidence type="ECO:0000256" key="8">
    <source>
        <dbReference type="ARBA" id="ARBA00023136"/>
    </source>
</evidence>
<feature type="transmembrane region" description="Helical" evidence="11">
    <location>
        <begin position="82"/>
        <end position="103"/>
    </location>
</feature>